<dbReference type="GO" id="GO:0008375">
    <property type="term" value="F:acetylglucosaminyltransferase activity"/>
    <property type="evidence" value="ECO:0007669"/>
    <property type="project" value="TreeGrafter"/>
</dbReference>
<dbReference type="PANTHER" id="PTHR12062">
    <property type="entry name" value="N-ACETYLGLUCOSAMINYLTRANSFERASE VI"/>
    <property type="match status" value="1"/>
</dbReference>
<gene>
    <name evidence="3" type="ORF">NP493_289g02035</name>
</gene>
<evidence type="ECO:0000313" key="4">
    <source>
        <dbReference type="Proteomes" id="UP001209878"/>
    </source>
</evidence>
<dbReference type="GO" id="GO:0006487">
    <property type="term" value="P:protein N-linked glycosylation"/>
    <property type="evidence" value="ECO:0007669"/>
    <property type="project" value="TreeGrafter"/>
</dbReference>
<keyword evidence="4" id="KW-1185">Reference proteome</keyword>
<protein>
    <recommendedName>
        <fullName evidence="2">MGAT4 conserved region domain-containing protein</fullName>
    </recommendedName>
</protein>
<keyword evidence="1" id="KW-0472">Membrane</keyword>
<comment type="caution">
    <text evidence="3">The sequence shown here is derived from an EMBL/GenBank/DDBJ whole genome shotgun (WGS) entry which is preliminary data.</text>
</comment>
<dbReference type="InterPro" id="IPR006759">
    <property type="entry name" value="Glyco_transf_54"/>
</dbReference>
<dbReference type="InterPro" id="IPR057279">
    <property type="entry name" value="MGAT4"/>
</dbReference>
<accession>A0AAD9NWK2</accession>
<dbReference type="Proteomes" id="UP001209878">
    <property type="component" value="Unassembled WGS sequence"/>
</dbReference>
<name>A0AAD9NWK2_RIDPI</name>
<evidence type="ECO:0000313" key="3">
    <source>
        <dbReference type="EMBL" id="KAK2183788.1"/>
    </source>
</evidence>
<dbReference type="EMBL" id="JAODUO010000295">
    <property type="protein sequence ID" value="KAK2183788.1"/>
    <property type="molecule type" value="Genomic_DNA"/>
</dbReference>
<dbReference type="Pfam" id="PF04666">
    <property type="entry name" value="MGAT4_cons"/>
    <property type="match status" value="1"/>
</dbReference>
<dbReference type="AlphaFoldDB" id="A0AAD9NWK2"/>
<organism evidence="3 4">
    <name type="scientific">Ridgeia piscesae</name>
    <name type="common">Tubeworm</name>
    <dbReference type="NCBI Taxonomy" id="27915"/>
    <lineage>
        <taxon>Eukaryota</taxon>
        <taxon>Metazoa</taxon>
        <taxon>Spiralia</taxon>
        <taxon>Lophotrochozoa</taxon>
        <taxon>Annelida</taxon>
        <taxon>Polychaeta</taxon>
        <taxon>Sedentaria</taxon>
        <taxon>Canalipalpata</taxon>
        <taxon>Sabellida</taxon>
        <taxon>Siboglinidae</taxon>
        <taxon>Ridgeia</taxon>
    </lineage>
</organism>
<reference evidence="3" key="1">
    <citation type="journal article" date="2023" name="Mol. Biol. Evol.">
        <title>Third-Generation Sequencing Reveals the Adaptive Role of the Epigenome in Three Deep-Sea Polychaetes.</title>
        <authorList>
            <person name="Perez M."/>
            <person name="Aroh O."/>
            <person name="Sun Y."/>
            <person name="Lan Y."/>
            <person name="Juniper S.K."/>
            <person name="Young C.R."/>
            <person name="Angers B."/>
            <person name="Qian P.Y."/>
        </authorList>
    </citation>
    <scope>NUCLEOTIDE SEQUENCE</scope>
    <source>
        <strain evidence="3">R07B-5</strain>
    </source>
</reference>
<feature type="transmembrane region" description="Helical" evidence="1">
    <location>
        <begin position="12"/>
        <end position="32"/>
    </location>
</feature>
<keyword evidence="1" id="KW-1133">Transmembrane helix</keyword>
<proteinExistence type="predicted"/>
<evidence type="ECO:0000256" key="1">
    <source>
        <dbReference type="SAM" id="Phobius"/>
    </source>
</evidence>
<evidence type="ECO:0000259" key="2">
    <source>
        <dbReference type="Pfam" id="PF04666"/>
    </source>
</evidence>
<sequence length="475" mass="53628">MRVALITSRSTRLAVVLIVVVTGFNLLLVFSGPSTDAGIERLEQQELEFHLKDVAHAYRSSGLTNVSGAVLYHVQPRYINVIAKPRSRNDFLTIGIPSAKRPTGDVYVLDTIQSILNATSQTDRDRVVVVVFLTDFDVAYNTRLSAAIVERYGRHIDSGLIHVVQVARDVYPPLDGLKRNFNDAKERVYWRAKQVVDFALMFLYAPNVSRYYIQIEDDVKCANGFVPSIERFLNGLVTHRRPWTIVDFSTLGFIGKLLRSSDLRTFAQFLLLFYQEQPVDYLLRAFRVAVAQHEVVMCRPTLFQHVGLKSSLRLTAKDNDNTLKDKYFDDGVFHNPRAVVVASMKTRGNRPQRVYDMATSGANGTFFVAENPHYGSTVDVTFSEPVRLRRVVVVTGSSYFPKQFLHSGVLEAHVKPSDNTENVSCVIYMRLGNFIDGVVDVSVPTFVLPICSLHVRVMQDHETDVVFRQIAVFKA</sequence>
<dbReference type="PANTHER" id="PTHR12062:SF0">
    <property type="entry name" value="ALPHA-1,3-MANNOSYL-GLYCOPROTEIN 4-BETA-N-ACETYLGLUCOSAMINYLTRANSFERASE B"/>
    <property type="match status" value="1"/>
</dbReference>
<feature type="domain" description="MGAT4 conserved region" evidence="2">
    <location>
        <begin position="73"/>
        <end position="328"/>
    </location>
</feature>
<keyword evidence="1" id="KW-0812">Transmembrane</keyword>